<reference evidence="1 2" key="1">
    <citation type="journal article" date="2013" name="Curr. Biol.">
        <title>The Genome of the Foraminiferan Reticulomyxa filosa.</title>
        <authorList>
            <person name="Glockner G."/>
            <person name="Hulsmann N."/>
            <person name="Schleicher M."/>
            <person name="Noegel A.A."/>
            <person name="Eichinger L."/>
            <person name="Gallinger C."/>
            <person name="Pawlowski J."/>
            <person name="Sierra R."/>
            <person name="Euteneuer U."/>
            <person name="Pillet L."/>
            <person name="Moustafa A."/>
            <person name="Platzer M."/>
            <person name="Groth M."/>
            <person name="Szafranski K."/>
            <person name="Schliwa M."/>
        </authorList>
    </citation>
    <scope>NUCLEOTIDE SEQUENCE [LARGE SCALE GENOMIC DNA]</scope>
</reference>
<keyword evidence="2" id="KW-1185">Reference proteome</keyword>
<dbReference type="AlphaFoldDB" id="X6NFI2"/>
<proteinExistence type="predicted"/>
<sequence>ESSPIDRFNQLLLDNLVSRSDFEMYTLLRSNRQSPQGRQNPLTQWNDPAIDANGSECDGNLLAFGTEFVPMSFVDLSNPANLPLVSPSFANSRLFLFDEANPMANLHETDLLSRIHSLRVSQHGVVVHNSPLLRRVHRGDLRRYVNGHKELLQDMSLDKFMETVRKVKPDTALTDEELLVIFKEWKQCIDREDFKFSDLHELDFLLFHLSLVVSRGLLSKFSVSSLLTLDEEAEVTLPFHDNKHAAQTPLLTPSFMDTQL</sequence>
<dbReference type="Proteomes" id="UP000023152">
    <property type="component" value="Unassembled WGS sequence"/>
</dbReference>
<gene>
    <name evidence="1" type="ORF">RFI_12658</name>
</gene>
<evidence type="ECO:0000313" key="2">
    <source>
        <dbReference type="Proteomes" id="UP000023152"/>
    </source>
</evidence>
<accession>X6NFI2</accession>
<evidence type="ECO:0000313" key="1">
    <source>
        <dbReference type="EMBL" id="ETO24499.1"/>
    </source>
</evidence>
<dbReference type="EMBL" id="ASPP01009186">
    <property type="protein sequence ID" value="ETO24499.1"/>
    <property type="molecule type" value="Genomic_DNA"/>
</dbReference>
<feature type="non-terminal residue" evidence="1">
    <location>
        <position position="260"/>
    </location>
</feature>
<comment type="caution">
    <text evidence="1">The sequence shown here is derived from an EMBL/GenBank/DDBJ whole genome shotgun (WGS) entry which is preliminary data.</text>
</comment>
<feature type="non-terminal residue" evidence="1">
    <location>
        <position position="1"/>
    </location>
</feature>
<organism evidence="1 2">
    <name type="scientific">Reticulomyxa filosa</name>
    <dbReference type="NCBI Taxonomy" id="46433"/>
    <lineage>
        <taxon>Eukaryota</taxon>
        <taxon>Sar</taxon>
        <taxon>Rhizaria</taxon>
        <taxon>Retaria</taxon>
        <taxon>Foraminifera</taxon>
        <taxon>Monothalamids</taxon>
        <taxon>Reticulomyxidae</taxon>
        <taxon>Reticulomyxa</taxon>
    </lineage>
</organism>
<protein>
    <submittedName>
        <fullName evidence="1">Uncharacterized protein</fullName>
    </submittedName>
</protein>
<name>X6NFI2_RETFI</name>